<feature type="region of interest" description="Disordered" evidence="1">
    <location>
        <begin position="1"/>
        <end position="23"/>
    </location>
</feature>
<dbReference type="EMBL" id="MNBE01000119">
    <property type="protein sequence ID" value="OKP14118.1"/>
    <property type="molecule type" value="Genomic_DNA"/>
</dbReference>
<sequence length="116" mass="12768">MSQANTDFLQQYDSASTDGKLVPPFKVSEPIIVDVSKPDNYTSRAKESASSAHQRISEYFEPGDKKTTTRRMSDTPTSMRDQFKESTRESAEKGKSMLDSAHETVAKALGGSSRGE</sequence>
<organism evidence="2 3">
    <name type="scientific">Penicillium subrubescens</name>
    <dbReference type="NCBI Taxonomy" id="1316194"/>
    <lineage>
        <taxon>Eukaryota</taxon>
        <taxon>Fungi</taxon>
        <taxon>Dikarya</taxon>
        <taxon>Ascomycota</taxon>
        <taxon>Pezizomycotina</taxon>
        <taxon>Eurotiomycetes</taxon>
        <taxon>Eurotiomycetidae</taxon>
        <taxon>Eurotiales</taxon>
        <taxon>Aspergillaceae</taxon>
        <taxon>Penicillium</taxon>
    </lineage>
</organism>
<keyword evidence="3" id="KW-1185">Reference proteome</keyword>
<accession>A0A1Q5UNQ6</accession>
<dbReference type="Gene3D" id="6.10.280.100">
    <property type="match status" value="1"/>
</dbReference>
<reference evidence="2 3" key="1">
    <citation type="submission" date="2016-10" db="EMBL/GenBank/DDBJ databases">
        <title>Genome sequence of the ascomycete fungus Penicillium subrubescens.</title>
        <authorList>
            <person name="De Vries R.P."/>
            <person name="Peng M."/>
            <person name="Dilokpimol A."/>
            <person name="Hilden K."/>
            <person name="Makela M.R."/>
            <person name="Grigoriev I."/>
            <person name="Riley R."/>
            <person name="Granchi Z."/>
        </authorList>
    </citation>
    <scope>NUCLEOTIDE SEQUENCE [LARGE SCALE GENOMIC DNA]</scope>
    <source>
        <strain evidence="2 3">CBS 132785</strain>
    </source>
</reference>
<evidence type="ECO:0000313" key="3">
    <source>
        <dbReference type="Proteomes" id="UP000186955"/>
    </source>
</evidence>
<name>A0A1Q5UNQ6_9EURO</name>
<evidence type="ECO:0000313" key="2">
    <source>
        <dbReference type="EMBL" id="OKP14118.1"/>
    </source>
</evidence>
<protein>
    <submittedName>
        <fullName evidence="2">Uncharacterized protein</fullName>
    </submittedName>
</protein>
<feature type="compositionally biased region" description="Polar residues" evidence="1">
    <location>
        <begin position="1"/>
        <end position="17"/>
    </location>
</feature>
<feature type="region of interest" description="Disordered" evidence="1">
    <location>
        <begin position="43"/>
        <end position="116"/>
    </location>
</feature>
<gene>
    <name evidence="2" type="ORF">PENSUB_224</name>
</gene>
<feature type="compositionally biased region" description="Basic and acidic residues" evidence="1">
    <location>
        <begin position="55"/>
        <end position="73"/>
    </location>
</feature>
<feature type="compositionally biased region" description="Basic and acidic residues" evidence="1">
    <location>
        <begin position="81"/>
        <end position="105"/>
    </location>
</feature>
<dbReference type="Proteomes" id="UP000186955">
    <property type="component" value="Unassembled WGS sequence"/>
</dbReference>
<proteinExistence type="predicted"/>
<dbReference type="AlphaFoldDB" id="A0A1Q5UNQ6"/>
<evidence type="ECO:0000256" key="1">
    <source>
        <dbReference type="SAM" id="MobiDB-lite"/>
    </source>
</evidence>
<comment type="caution">
    <text evidence="2">The sequence shown here is derived from an EMBL/GenBank/DDBJ whole genome shotgun (WGS) entry which is preliminary data.</text>
</comment>
<feature type="compositionally biased region" description="Polar residues" evidence="1">
    <location>
        <begin position="43"/>
        <end position="54"/>
    </location>
</feature>